<dbReference type="RefSeq" id="WP_271993673.1">
    <property type="nucleotide sequence ID" value="NZ_JAQNDN010000001.1"/>
</dbReference>
<accession>A0ABT5AXN3</accession>
<dbReference type="EMBL" id="JAQNDN010000001">
    <property type="protein sequence ID" value="MDC0666220.1"/>
    <property type="molecule type" value="Genomic_DNA"/>
</dbReference>
<gene>
    <name evidence="1" type="ORF">POL58_00660</name>
</gene>
<evidence type="ECO:0000313" key="1">
    <source>
        <dbReference type="EMBL" id="MDC0666220.1"/>
    </source>
</evidence>
<name>A0ABT5AXN3_9BACT</name>
<sequence>MSFEYPRRIAAPYGPFGRIADVVKPGDAVQKAYRARPSIPVALGIGDEDGQVHAIRVRSSDLVGVTRLYLSAGPLTSTSVHNGRSTDKPAAIDKFWFCPGADAVAVSWKVRHPDDIDHAVLTVRASRLDGFVSRVRIETADLVNGRGVVAGCTGGKPLAQLLDLQHGQHPDQFPRQLLTVEHSPYRFELTIVKKNGSEHEAYPTTAWTFAHVLVHSITLERGELGHVPDGPPPGVDPVLAVRGERVERALVGRFLTALAPLATDDTIVLDASVHSATHVDLGQPLDPKPSDVHQGVKALWGEGPRFPLKARIMVRRASGAAATSFESGHALGKVKLMWDWRDDPARVDQWLRGNRGEYSYISRSYIDSMMATPTAGPRGSANCPSRYGGRRGASTQVFQACAPGRAGSCEVSHASAARPWAAISEVGIGPYANQSAVLFTPGIIAGDQYKIAVYLTSSEEYPTYNDDDKPVLHVAEPDGQRFADAIAALHPDRRPPLAETGTFTLERRSEVMLLEDNAGANAGAQAATRQAYKTFAGLNLNVATGPLRADLWQNDHTGAPLAYDELMAGVRSNLDSLVPLLAFIRPPPVVGPHLIAVRSLRELLDLLRRLLREGGGYVAETGGRPVGEFHRFGATEAYLLAGFTPAVNPSGTVHQALLVQRGALPAPGTVSTNQLWALGRWRRLCFSAENWVDDFAAGHAEGRVIVAFASAGLVERATLNYPSGKLGRVERTAPDDAAQLVGAALDLLVAALPVFDEPLTITVTARNRNDRDAERIRRAKEIVRPCLRERFEALDVEGVVSALMAAPFGRANDPVPLDAEGYWSAVKGGVKLMTLELLERIRGRELPNQEGLIYLDITQQAAEGVFPGGGNMLISFPTTNPPRIWTTLFKGVGYQVLQSRSTTDYALQAFCSAEDTMVHEFGHAYWRAHAPRAVWGFTKFAGDAFQEHVPHDTCLMNYDVDPGRYFCGRCVLALRGWDNLPLADPAVATAADAIPLLQADIDAEADVTRKAWKQLRRAYLIEKRGDPGSATNEITQAVSTLGVRDGSPGHVAFRRAAIRGYLQNGTEQLIEWFARPLWRELIALRPRFADLCDADHTNTPFFAGLPWKVELLEEYGVAAAPARQYVNLAREPRFVDGHRVTSVDRLGTRLRCKISFSTPGNYRVRYRLVGHDGDPYPPGGALEPGFESNDDHYTIPIGPVWNVVVAAARSTTVEIDLAGLVRPGSRVRLLAHDLVSDECGESPVIEVRQLLFYVKLTAAGSASHQVFDNDDAFTAGLDAAYRVAGIEFVHLGAEDLRLTDFHYDPSKTKLTPLMQEIDGVSDAACRAPFTPLAPNYRDYRPHLYVFVFVDTVVYRIGRKQAQRALAGHDPAQPVSFLLRDLGAEFVSGVLWDGQSPGTLAEERLQRDRLGQLTEPYAGAGVVGKEWVVSASFTGADGMETPLVLGELATAEGNPALPGRLNQIDVDLGRFAGGDGLVTGTIKVEFLWAAFQGGVSVKDDSAHRNVAVISTRPSYDIHAFAARVQHSAAIHEIGHALGMVPDTQATHFNINGSGPHCRKGLPVPQGNQAHDSDFYAARLAQATCVMFYRLRPFNTLLTFCADCEVSLRELDLRAGFR</sequence>
<organism evidence="1 2">
    <name type="scientific">Nannocystis radixulma</name>
    <dbReference type="NCBI Taxonomy" id="2995305"/>
    <lineage>
        <taxon>Bacteria</taxon>
        <taxon>Pseudomonadati</taxon>
        <taxon>Myxococcota</taxon>
        <taxon>Polyangia</taxon>
        <taxon>Nannocystales</taxon>
        <taxon>Nannocystaceae</taxon>
        <taxon>Nannocystis</taxon>
    </lineage>
</organism>
<proteinExistence type="predicted"/>
<comment type="caution">
    <text evidence="1">The sequence shown here is derived from an EMBL/GenBank/DDBJ whole genome shotgun (WGS) entry which is preliminary data.</text>
</comment>
<protein>
    <submittedName>
        <fullName evidence="1">Uncharacterized protein</fullName>
    </submittedName>
</protein>
<dbReference type="Proteomes" id="UP001217838">
    <property type="component" value="Unassembled WGS sequence"/>
</dbReference>
<keyword evidence="2" id="KW-1185">Reference proteome</keyword>
<reference evidence="1 2" key="1">
    <citation type="submission" date="2022-11" db="EMBL/GenBank/DDBJ databases">
        <title>Minimal conservation of predation-associated metabolite biosynthetic gene clusters underscores biosynthetic potential of Myxococcota including descriptions for ten novel species: Archangium lansinium sp. nov., Myxococcus landrumus sp. nov., Nannocystis bai.</title>
        <authorList>
            <person name="Ahearne A."/>
            <person name="Stevens C."/>
            <person name="Dowd S."/>
        </authorList>
    </citation>
    <scope>NUCLEOTIDE SEQUENCE [LARGE SCALE GENOMIC DNA]</scope>
    <source>
        <strain evidence="1 2">NCELM</strain>
    </source>
</reference>
<evidence type="ECO:0000313" key="2">
    <source>
        <dbReference type="Proteomes" id="UP001217838"/>
    </source>
</evidence>